<evidence type="ECO:0008006" key="2">
    <source>
        <dbReference type="Google" id="ProtNLM"/>
    </source>
</evidence>
<dbReference type="InterPro" id="IPR038666">
    <property type="entry name" value="SSP1_head-tail_sf"/>
</dbReference>
<accession>A0A0F9R695</accession>
<dbReference type="InterPro" id="IPR008767">
    <property type="entry name" value="Phage_SPP1_head-tail_adaptor"/>
</dbReference>
<dbReference type="Gene3D" id="2.40.10.270">
    <property type="entry name" value="Bacteriophage SPP1 head-tail adaptor protein"/>
    <property type="match status" value="1"/>
</dbReference>
<organism evidence="1">
    <name type="scientific">marine sediment metagenome</name>
    <dbReference type="NCBI Taxonomy" id="412755"/>
    <lineage>
        <taxon>unclassified sequences</taxon>
        <taxon>metagenomes</taxon>
        <taxon>ecological metagenomes</taxon>
    </lineage>
</organism>
<dbReference type="NCBIfam" id="TIGR01563">
    <property type="entry name" value="gp16_SPP1"/>
    <property type="match status" value="1"/>
</dbReference>
<evidence type="ECO:0000313" key="1">
    <source>
        <dbReference type="EMBL" id="KKN52110.1"/>
    </source>
</evidence>
<comment type="caution">
    <text evidence="1">The sequence shown here is derived from an EMBL/GenBank/DDBJ whole genome shotgun (WGS) entry which is preliminary data.</text>
</comment>
<name>A0A0F9R695_9ZZZZ</name>
<dbReference type="Pfam" id="PF05521">
    <property type="entry name" value="Phage_HCP"/>
    <property type="match status" value="1"/>
</dbReference>
<dbReference type="AlphaFoldDB" id="A0A0F9R695"/>
<proteinExistence type="predicted"/>
<reference evidence="1" key="1">
    <citation type="journal article" date="2015" name="Nature">
        <title>Complex archaea that bridge the gap between prokaryotes and eukaryotes.</title>
        <authorList>
            <person name="Spang A."/>
            <person name="Saw J.H."/>
            <person name="Jorgensen S.L."/>
            <person name="Zaremba-Niedzwiedzka K."/>
            <person name="Martijn J."/>
            <person name="Lind A.E."/>
            <person name="van Eijk R."/>
            <person name="Schleper C."/>
            <person name="Guy L."/>
            <person name="Ettema T.J."/>
        </authorList>
    </citation>
    <scope>NUCLEOTIDE SEQUENCE</scope>
</reference>
<sequence length="129" mass="14552">MSRNRINSPRRKVSIGDLKTIVSLRYRELAEPSFGDVDIDEAFSDHIDVWAKVVSRSGTEMFGGVTSDIPITHTVYIRYESAVNTTMWVELGDGTLLDILDTEDLDEENEFLKLVCSKRGSRENVAARI</sequence>
<protein>
    <recommendedName>
        <fullName evidence="2">Phage head-tail adaptor</fullName>
    </recommendedName>
</protein>
<gene>
    <name evidence="1" type="ORF">LCGC14_0615840</name>
</gene>
<dbReference type="EMBL" id="LAZR01001033">
    <property type="protein sequence ID" value="KKN52110.1"/>
    <property type="molecule type" value="Genomic_DNA"/>
</dbReference>